<feature type="region of interest" description="Disordered" evidence="6">
    <location>
        <begin position="1"/>
        <end position="28"/>
    </location>
</feature>
<dbReference type="Gene3D" id="3.30.200.20">
    <property type="entry name" value="Phosphorylase Kinase, domain 1"/>
    <property type="match status" value="1"/>
</dbReference>
<feature type="domain" description="Protein kinase" evidence="7">
    <location>
        <begin position="43"/>
        <end position="320"/>
    </location>
</feature>
<dbReference type="PROSITE" id="PS50011">
    <property type="entry name" value="PROTEIN_KINASE_DOM"/>
    <property type="match status" value="1"/>
</dbReference>
<evidence type="ECO:0000313" key="8">
    <source>
        <dbReference type="EMBL" id="PRQ01222.1"/>
    </source>
</evidence>
<comment type="caution">
    <text evidence="8">The sequence shown here is derived from an EMBL/GenBank/DDBJ whole genome shotgun (WGS) entry which is preliminary data.</text>
</comment>
<dbReference type="Pfam" id="PF13424">
    <property type="entry name" value="TPR_12"/>
    <property type="match status" value="2"/>
</dbReference>
<dbReference type="PROSITE" id="PS00108">
    <property type="entry name" value="PROTEIN_KINASE_ST"/>
    <property type="match status" value="1"/>
</dbReference>
<dbReference type="EMBL" id="PVNL01000117">
    <property type="protein sequence ID" value="PRQ01222.1"/>
    <property type="molecule type" value="Genomic_DNA"/>
</dbReference>
<evidence type="ECO:0000259" key="7">
    <source>
        <dbReference type="PROSITE" id="PS50011"/>
    </source>
</evidence>
<dbReference type="InterPro" id="IPR008271">
    <property type="entry name" value="Ser/Thr_kinase_AS"/>
</dbReference>
<dbReference type="OrthoDB" id="9801841at2"/>
<reference evidence="8 9" key="1">
    <citation type="submission" date="2018-03" db="EMBL/GenBank/DDBJ databases">
        <title>Draft Genome Sequences of the Obligatory Marine Myxobacteria Enhygromyxa salina SWB007.</title>
        <authorList>
            <person name="Poehlein A."/>
            <person name="Moghaddam J.A."/>
            <person name="Harms H."/>
            <person name="Alanjari M."/>
            <person name="Koenig G.M."/>
            <person name="Daniel R."/>
            <person name="Schaeberle T.F."/>
        </authorList>
    </citation>
    <scope>NUCLEOTIDE SEQUENCE [LARGE SCALE GENOMIC DNA]</scope>
    <source>
        <strain evidence="8 9">SWB007</strain>
    </source>
</reference>
<dbReference type="CDD" id="cd14014">
    <property type="entry name" value="STKc_PknB_like"/>
    <property type="match status" value="1"/>
</dbReference>
<dbReference type="SUPFAM" id="SSF48452">
    <property type="entry name" value="TPR-like"/>
    <property type="match status" value="3"/>
</dbReference>
<dbReference type="Gene3D" id="1.10.510.10">
    <property type="entry name" value="Transferase(Phosphotransferase) domain 1"/>
    <property type="match status" value="1"/>
</dbReference>
<keyword evidence="3 8" id="KW-0418">Kinase</keyword>
<accession>A0A2S9Y840</accession>
<sequence>MAKAFSEGDEQTLLADGPSEQPSAPPNLDAQARLARGSALGRYLVLERVGVGGMGEVYAAYDPELDRKVAIKLLHAQRGVGSTSTGGATRLVREAQAMARLTNPHVLTVHDVGTFGDQVFMAMEFVEGRTLGQWLEDDQPGWREALEVLIKAGRGLAAAHQAGLIHRDFKPDNVLLGADHRVLVADFGLARGHADKPPQASQPVTPAAASSSLDTRMTVTGAVMGTPAYMSPEAHAGAVVDASSDQFGYCVALYEALYGERPYAGENVAALTFQVLHGEVREPPAGTKVPGWLRKVVLRGLSRDPQDRYADMDELIRALSRDVGAERRRMGVAAISLAVVLGGVGLGVALLNDDADDPTRSCVAAEQLLVDVWDGARKREIHAAIDASGIEYGPQTWRALESTLNAYTGEWLAMHRDACEATHVHHQQSLRMLDLQVACLGDRLHQLRSLTELLDQPDRELLANVERMASELPGVARCGDTKLLLARVAPPEDPKVLAEVEQLRGQLARVSAMRAAERLDAAAALAGPLVEQAAALDYPPIEAEAVYERGRVRAALDQPELAEDDLSQAVAAGIASGHDELLAKAAIALVGMLVARQHRLREADHWQGIAAAGIQHLGGDPKLESELLMFSARGLTERGELEAAHAAARASLMLREELLGQDHIELVPTIAAVGRVEYVRGEHAKMEASFQRALKILERHYGPTHPALAGVLSNFAVAHLVQGRVQAAADQFERVLTMRTQQLGADHIATIDVRSNLGISLIKLGKHAEAEPHLRHVQEVYERRYGPDNLDTGEAYVNLATAVEPRDVELALEYVRRAAAIFEADTTDQGRRLAGVLDQQFHLIEDRDLEAASELANRALEITRRIHGDADPKTLELTLDVASIKLARGDLAGARALLEPTLTALEAADEPIETGRAYFLLGQVLVGLGHEQVGLEKAEAGLAMLEAQDAAAELDQSLPKLIEKVSTWLSARQ</sequence>
<dbReference type="InterPro" id="IPR000719">
    <property type="entry name" value="Prot_kinase_dom"/>
</dbReference>
<dbReference type="PANTHER" id="PTHR43289:SF6">
    <property type="entry name" value="SERINE_THREONINE-PROTEIN KINASE NEKL-3"/>
    <property type="match status" value="1"/>
</dbReference>
<dbReference type="PANTHER" id="PTHR43289">
    <property type="entry name" value="MITOGEN-ACTIVATED PROTEIN KINASE KINASE KINASE 20-RELATED"/>
    <property type="match status" value="1"/>
</dbReference>
<dbReference type="InterPro" id="IPR011009">
    <property type="entry name" value="Kinase-like_dom_sf"/>
</dbReference>
<keyword evidence="1 8" id="KW-0808">Transferase</keyword>
<dbReference type="SMART" id="SM00028">
    <property type="entry name" value="TPR"/>
    <property type="match status" value="4"/>
</dbReference>
<feature type="binding site" evidence="5">
    <location>
        <position position="72"/>
    </location>
    <ligand>
        <name>ATP</name>
        <dbReference type="ChEBI" id="CHEBI:30616"/>
    </ligand>
</feature>
<dbReference type="InterPro" id="IPR017441">
    <property type="entry name" value="Protein_kinase_ATP_BS"/>
</dbReference>
<protein>
    <submittedName>
        <fullName evidence="8">Serine/threonine-protein kinase PK-1</fullName>
        <ecNumber evidence="8">2.7.11.1</ecNumber>
    </submittedName>
</protein>
<gene>
    <name evidence="8" type="primary">spk1_26</name>
    <name evidence="8" type="ORF">ENSA7_58270</name>
</gene>
<evidence type="ECO:0000313" key="9">
    <source>
        <dbReference type="Proteomes" id="UP000238823"/>
    </source>
</evidence>
<evidence type="ECO:0000256" key="6">
    <source>
        <dbReference type="SAM" id="MobiDB-lite"/>
    </source>
</evidence>
<dbReference type="InterPro" id="IPR019734">
    <property type="entry name" value="TPR_rpt"/>
</dbReference>
<evidence type="ECO:0000256" key="5">
    <source>
        <dbReference type="PROSITE-ProRule" id="PRU10141"/>
    </source>
</evidence>
<dbReference type="Gene3D" id="1.25.40.10">
    <property type="entry name" value="Tetratricopeptide repeat domain"/>
    <property type="match status" value="2"/>
</dbReference>
<dbReference type="PROSITE" id="PS00107">
    <property type="entry name" value="PROTEIN_KINASE_ATP"/>
    <property type="match status" value="1"/>
</dbReference>
<dbReference type="AlphaFoldDB" id="A0A2S9Y840"/>
<evidence type="ECO:0000256" key="2">
    <source>
        <dbReference type="ARBA" id="ARBA00022741"/>
    </source>
</evidence>
<keyword evidence="4 5" id="KW-0067">ATP-binding</keyword>
<dbReference type="GO" id="GO:0004674">
    <property type="term" value="F:protein serine/threonine kinase activity"/>
    <property type="evidence" value="ECO:0007669"/>
    <property type="project" value="UniProtKB-EC"/>
</dbReference>
<evidence type="ECO:0000256" key="1">
    <source>
        <dbReference type="ARBA" id="ARBA00022679"/>
    </source>
</evidence>
<dbReference type="Pfam" id="PF00069">
    <property type="entry name" value="Pkinase"/>
    <property type="match status" value="1"/>
</dbReference>
<evidence type="ECO:0000256" key="4">
    <source>
        <dbReference type="ARBA" id="ARBA00022840"/>
    </source>
</evidence>
<dbReference type="EC" id="2.7.11.1" evidence="8"/>
<proteinExistence type="predicted"/>
<dbReference type="Proteomes" id="UP000238823">
    <property type="component" value="Unassembled WGS sequence"/>
</dbReference>
<organism evidence="8 9">
    <name type="scientific">Enhygromyxa salina</name>
    <dbReference type="NCBI Taxonomy" id="215803"/>
    <lineage>
        <taxon>Bacteria</taxon>
        <taxon>Pseudomonadati</taxon>
        <taxon>Myxococcota</taxon>
        <taxon>Polyangia</taxon>
        <taxon>Nannocystales</taxon>
        <taxon>Nannocystaceae</taxon>
        <taxon>Enhygromyxa</taxon>
    </lineage>
</organism>
<dbReference type="SUPFAM" id="SSF56112">
    <property type="entry name" value="Protein kinase-like (PK-like)"/>
    <property type="match status" value="1"/>
</dbReference>
<dbReference type="RefSeq" id="WP_106092682.1">
    <property type="nucleotide sequence ID" value="NZ_PVNL01000117.1"/>
</dbReference>
<keyword evidence="2 5" id="KW-0547">Nucleotide-binding</keyword>
<dbReference type="InterPro" id="IPR011990">
    <property type="entry name" value="TPR-like_helical_dom_sf"/>
</dbReference>
<dbReference type="GO" id="GO:0005524">
    <property type="term" value="F:ATP binding"/>
    <property type="evidence" value="ECO:0007669"/>
    <property type="project" value="UniProtKB-UniRule"/>
</dbReference>
<dbReference type="Pfam" id="PF13374">
    <property type="entry name" value="TPR_10"/>
    <property type="match status" value="1"/>
</dbReference>
<evidence type="ECO:0000256" key="3">
    <source>
        <dbReference type="ARBA" id="ARBA00022777"/>
    </source>
</evidence>
<name>A0A2S9Y840_9BACT</name>